<gene>
    <name evidence="1" type="ORF">FOF46_28735</name>
</gene>
<proteinExistence type="predicted"/>
<evidence type="ECO:0008006" key="3">
    <source>
        <dbReference type="Google" id="ProtNLM"/>
    </source>
</evidence>
<dbReference type="SUPFAM" id="SSF48295">
    <property type="entry name" value="TrpR-like"/>
    <property type="match status" value="1"/>
</dbReference>
<accession>A0A554VB95</accession>
<organism evidence="1 2">
    <name type="scientific">Aquimarina algiphila</name>
    <dbReference type="NCBI Taxonomy" id="2047982"/>
    <lineage>
        <taxon>Bacteria</taxon>
        <taxon>Pseudomonadati</taxon>
        <taxon>Bacteroidota</taxon>
        <taxon>Flavobacteriia</taxon>
        <taxon>Flavobacteriales</taxon>
        <taxon>Flavobacteriaceae</taxon>
        <taxon>Aquimarina</taxon>
    </lineage>
</organism>
<sequence length="155" mass="18210">MMSDNSLAQQYTYTDLQHSVDELVGKYGLEKAVQMLKIFSQNTQIKVTNPRRLKLITDYVVAECAEIFDVNEQQLSSSTIREYREARMACYHLLSKYTGSSYARIGQRFGWEYHNVFYFYHKCEEILSLPGYYKNFIKMYNALEASTINFISKLN</sequence>
<comment type="caution">
    <text evidence="1">The sequence shown here is derived from an EMBL/GenBank/DDBJ whole genome shotgun (WGS) entry which is preliminary data.</text>
</comment>
<keyword evidence="2" id="KW-1185">Reference proteome</keyword>
<dbReference type="Gene3D" id="1.10.1750.10">
    <property type="match status" value="1"/>
</dbReference>
<protein>
    <recommendedName>
        <fullName evidence="3">Chromosomal replication initiator DnaA C-terminal domain-containing protein</fullName>
    </recommendedName>
</protein>
<dbReference type="InterPro" id="IPR010921">
    <property type="entry name" value="Trp_repressor/repl_initiator"/>
</dbReference>
<dbReference type="OrthoDB" id="1162197at2"/>
<evidence type="ECO:0000313" key="2">
    <source>
        <dbReference type="Proteomes" id="UP000318833"/>
    </source>
</evidence>
<dbReference type="EMBL" id="VLNR01000101">
    <property type="protein sequence ID" value="TSE03688.1"/>
    <property type="molecule type" value="Genomic_DNA"/>
</dbReference>
<dbReference type="Proteomes" id="UP000318833">
    <property type="component" value="Unassembled WGS sequence"/>
</dbReference>
<evidence type="ECO:0000313" key="1">
    <source>
        <dbReference type="EMBL" id="TSE03688.1"/>
    </source>
</evidence>
<dbReference type="AlphaFoldDB" id="A0A554VB95"/>
<reference evidence="1 2" key="1">
    <citation type="submission" date="2019-07" db="EMBL/GenBank/DDBJ databases">
        <title>The draft genome sequence of Aquimarina algiphila M91.</title>
        <authorList>
            <person name="Meng X."/>
        </authorList>
    </citation>
    <scope>NUCLEOTIDE SEQUENCE [LARGE SCALE GENOMIC DNA]</scope>
    <source>
        <strain evidence="1 2">M91</strain>
    </source>
</reference>
<name>A0A554VB95_9FLAO</name>
<dbReference type="GO" id="GO:0043565">
    <property type="term" value="F:sequence-specific DNA binding"/>
    <property type="evidence" value="ECO:0007669"/>
    <property type="project" value="InterPro"/>
</dbReference>